<keyword evidence="15" id="KW-0472">Membrane</keyword>
<keyword evidence="6" id="KW-0963">Cytoplasm</keyword>
<dbReference type="AlphaFoldDB" id="F1KYA0"/>
<feature type="compositionally biased region" description="Basic and acidic residues" evidence="16">
    <location>
        <begin position="232"/>
        <end position="252"/>
    </location>
</feature>
<evidence type="ECO:0000256" key="14">
    <source>
        <dbReference type="ARBA" id="ARBA00023125"/>
    </source>
</evidence>
<evidence type="ECO:0000256" key="9">
    <source>
        <dbReference type="ARBA" id="ARBA00022658"/>
    </source>
</evidence>
<evidence type="ECO:0000259" key="18">
    <source>
        <dbReference type="PROSITE" id="PS50222"/>
    </source>
</evidence>
<evidence type="ECO:0000256" key="4">
    <source>
        <dbReference type="ARBA" id="ARBA00004613"/>
    </source>
</evidence>
<dbReference type="InterPro" id="IPR011992">
    <property type="entry name" value="EF-hand-dom_pair"/>
</dbReference>
<keyword evidence="10 17" id="KW-0732">Signal</keyword>
<evidence type="ECO:0000256" key="2">
    <source>
        <dbReference type="ARBA" id="ARBA00004496"/>
    </source>
</evidence>
<dbReference type="PROSITE" id="PS50222">
    <property type="entry name" value="EF_HAND_2"/>
    <property type="match status" value="1"/>
</dbReference>
<evidence type="ECO:0000256" key="1">
    <source>
        <dbReference type="ARBA" id="ARBA00004170"/>
    </source>
</evidence>
<evidence type="ECO:0000256" key="11">
    <source>
        <dbReference type="ARBA" id="ARBA00022737"/>
    </source>
</evidence>
<dbReference type="GO" id="GO:0070062">
    <property type="term" value="C:extracellular exosome"/>
    <property type="evidence" value="ECO:0007669"/>
    <property type="project" value="TreeGrafter"/>
</dbReference>
<evidence type="ECO:0000256" key="13">
    <source>
        <dbReference type="ARBA" id="ARBA00023034"/>
    </source>
</evidence>
<keyword evidence="14" id="KW-0238">DNA-binding</keyword>
<evidence type="ECO:0000313" key="19">
    <source>
        <dbReference type="EMBL" id="ADY42854.1"/>
    </source>
</evidence>
<protein>
    <submittedName>
        <fullName evidence="19">Nucleobindin-2</fullName>
    </submittedName>
</protein>
<reference evidence="19" key="1">
    <citation type="journal article" date="2011" name="Genome Res.">
        <title>Deep small RNA sequencing from the nematode Ascaris reveals conservation, functional diversification, and novel developmental profiles.</title>
        <authorList>
            <person name="Wang J."/>
            <person name="Czech B."/>
            <person name="Crunk A."/>
            <person name="Wallace A."/>
            <person name="Mitreva M."/>
            <person name="Hannon G.J."/>
            <person name="Davis R.E."/>
        </authorList>
    </citation>
    <scope>NUCLEOTIDE SEQUENCE</scope>
</reference>
<evidence type="ECO:0000256" key="12">
    <source>
        <dbReference type="ARBA" id="ARBA00022837"/>
    </source>
</evidence>
<evidence type="ECO:0000256" key="6">
    <source>
        <dbReference type="ARBA" id="ARBA00022490"/>
    </source>
</evidence>
<keyword evidence="9" id="KW-0344">Guanine-nucleotide releasing factor</keyword>
<dbReference type="InterPro" id="IPR002048">
    <property type="entry name" value="EF_hand_dom"/>
</dbReference>
<dbReference type="GO" id="GO:0016020">
    <property type="term" value="C:membrane"/>
    <property type="evidence" value="ECO:0007669"/>
    <property type="project" value="UniProtKB-SubCell"/>
</dbReference>
<sequence>MNSFAQLRMNEYCAGMVIRRKFWLFLVLFSPSTLVLCAPPKRQSPEQQQQEKAEQPNDKRPLYEFAYSKYLEQVVKVLENDPKFTEKLKNMPESDIKSGKIADHMDDLSSHTFDQLTKLKLAEIERLREVIAKQIETDGGAHNIKVPEHIDVNDWEKFGKEDLRKLIVKTVADMEELDRQRREEFKEYEMKKKADADHRMANMSPEERKKYEQDLEEMKKRHDKHERVKHPGSRDQPEERKKYEQDLEEMKKRHDKHERVKHPGSRDQLEEVWEDSDKMAKENFDPRTFFALHDLNGDGFWSAEELEALFQLELQKVYNESDPDDDPRERIEEMYRMREHVVQQMDKNNDRMISLDEFLADAEAQTPNKDEGWKDIGDESVYSEEELKKFEEEYAKQQGWGEYAYSTPATTVAPPSVPRAEQAQPVGVQRQAAAPPSDQQMQNVRLDGGAQQHQQPPAQQVLPAQQGTIWWSRSASGKTNARKQ</sequence>
<keyword evidence="11" id="KW-0677">Repeat</keyword>
<feature type="domain" description="EF-hand" evidence="18">
    <location>
        <begin position="281"/>
        <end position="316"/>
    </location>
</feature>
<dbReference type="PANTHER" id="PTHR19237">
    <property type="entry name" value="NUCLEOBINDIN"/>
    <property type="match status" value="1"/>
</dbReference>
<dbReference type="Gene3D" id="1.10.238.10">
    <property type="entry name" value="EF-hand"/>
    <property type="match status" value="1"/>
</dbReference>
<feature type="compositionally biased region" description="Basic and acidic residues" evidence="16">
    <location>
        <begin position="189"/>
        <end position="220"/>
    </location>
</feature>
<feature type="compositionally biased region" description="Low complexity" evidence="16">
    <location>
        <begin position="448"/>
        <end position="467"/>
    </location>
</feature>
<dbReference type="GO" id="GO:0005793">
    <property type="term" value="C:endoplasmic reticulum-Golgi intermediate compartment"/>
    <property type="evidence" value="ECO:0007669"/>
    <property type="project" value="TreeGrafter"/>
</dbReference>
<dbReference type="Pfam" id="PF25434">
    <property type="entry name" value="NUCB1_N"/>
    <property type="match status" value="1"/>
</dbReference>
<evidence type="ECO:0000256" key="3">
    <source>
        <dbReference type="ARBA" id="ARBA00004555"/>
    </source>
</evidence>
<keyword evidence="13" id="KW-0333">Golgi apparatus</keyword>
<comment type="similarity">
    <text evidence="5">Belongs to the nucleobindin family.</text>
</comment>
<dbReference type="EMBL" id="JI167939">
    <property type="protein sequence ID" value="ADY42854.1"/>
    <property type="molecule type" value="mRNA"/>
</dbReference>
<name>F1KYA0_ASCSU</name>
<dbReference type="PANTHER" id="PTHR19237:SF20">
    <property type="entry name" value="NUCLEOBINDIN 1"/>
    <property type="match status" value="1"/>
</dbReference>
<evidence type="ECO:0000256" key="16">
    <source>
        <dbReference type="SAM" id="MobiDB-lite"/>
    </source>
</evidence>
<feature type="signal peptide" evidence="17">
    <location>
        <begin position="1"/>
        <end position="37"/>
    </location>
</feature>
<dbReference type="GO" id="GO:0005509">
    <property type="term" value="F:calcium ion binding"/>
    <property type="evidence" value="ECO:0007669"/>
    <property type="project" value="InterPro"/>
</dbReference>
<evidence type="ECO:0000256" key="5">
    <source>
        <dbReference type="ARBA" id="ARBA00008063"/>
    </source>
</evidence>
<feature type="compositionally biased region" description="Basic residues" evidence="16">
    <location>
        <begin position="221"/>
        <end position="231"/>
    </location>
</feature>
<feature type="region of interest" description="Disordered" evidence="16">
    <location>
        <begin position="407"/>
        <end position="484"/>
    </location>
</feature>
<organism evidence="19">
    <name type="scientific">Ascaris suum</name>
    <name type="common">Pig roundworm</name>
    <name type="synonym">Ascaris lumbricoides</name>
    <dbReference type="NCBI Taxonomy" id="6253"/>
    <lineage>
        <taxon>Eukaryota</taxon>
        <taxon>Metazoa</taxon>
        <taxon>Ecdysozoa</taxon>
        <taxon>Nematoda</taxon>
        <taxon>Chromadorea</taxon>
        <taxon>Rhabditida</taxon>
        <taxon>Spirurina</taxon>
        <taxon>Ascaridomorpha</taxon>
        <taxon>Ascaridoidea</taxon>
        <taxon>Ascarididae</taxon>
        <taxon>Ascaris</taxon>
    </lineage>
</organism>
<accession>F1KYA0</accession>
<proteinExistence type="evidence at transcript level"/>
<evidence type="ECO:0000256" key="15">
    <source>
        <dbReference type="ARBA" id="ARBA00023136"/>
    </source>
</evidence>
<evidence type="ECO:0000256" key="7">
    <source>
        <dbReference type="ARBA" id="ARBA00022525"/>
    </source>
</evidence>
<evidence type="ECO:0000256" key="10">
    <source>
        <dbReference type="ARBA" id="ARBA00022729"/>
    </source>
</evidence>
<dbReference type="InterPro" id="IPR057576">
    <property type="entry name" value="NUCB1_N"/>
</dbReference>
<dbReference type="InterPro" id="IPR018247">
    <property type="entry name" value="EF_Hand_1_Ca_BS"/>
</dbReference>
<dbReference type="SUPFAM" id="SSF47473">
    <property type="entry name" value="EF-hand"/>
    <property type="match status" value="1"/>
</dbReference>
<evidence type="ECO:0000256" key="17">
    <source>
        <dbReference type="SAM" id="SignalP"/>
    </source>
</evidence>
<keyword evidence="8" id="KW-0597">Phosphoprotein</keyword>
<feature type="compositionally biased region" description="Basic and acidic residues" evidence="16">
    <location>
        <begin position="49"/>
        <end position="60"/>
    </location>
</feature>
<feature type="chain" id="PRO_5003265715" evidence="17">
    <location>
        <begin position="38"/>
        <end position="484"/>
    </location>
</feature>
<dbReference type="GO" id="GO:0003677">
    <property type="term" value="F:DNA binding"/>
    <property type="evidence" value="ECO:0007669"/>
    <property type="project" value="UniProtKB-KW"/>
</dbReference>
<keyword evidence="7" id="KW-0964">Secreted</keyword>
<feature type="compositionally biased region" description="Basic residues" evidence="16">
    <location>
        <begin position="253"/>
        <end position="263"/>
    </location>
</feature>
<feature type="compositionally biased region" description="Polar residues" evidence="16">
    <location>
        <begin position="468"/>
        <end position="484"/>
    </location>
</feature>
<evidence type="ECO:0000256" key="8">
    <source>
        <dbReference type="ARBA" id="ARBA00022553"/>
    </source>
</evidence>
<comment type="subcellular location">
    <subcellularLocation>
        <location evidence="2">Cytoplasm</location>
    </subcellularLocation>
    <subcellularLocation>
        <location evidence="3">Golgi apparatus</location>
    </subcellularLocation>
    <subcellularLocation>
        <location evidence="1">Membrane</location>
        <topology evidence="1">Peripheral membrane protein</topology>
    </subcellularLocation>
    <subcellularLocation>
        <location evidence="4">Secreted</location>
    </subcellularLocation>
</comment>
<dbReference type="GO" id="GO:0005794">
    <property type="term" value="C:Golgi apparatus"/>
    <property type="evidence" value="ECO:0007669"/>
    <property type="project" value="UniProtKB-SubCell"/>
</dbReference>
<dbReference type="GO" id="GO:0005085">
    <property type="term" value="F:guanyl-nucleotide exchange factor activity"/>
    <property type="evidence" value="ECO:0007669"/>
    <property type="project" value="UniProtKB-KW"/>
</dbReference>
<feature type="region of interest" description="Disordered" evidence="16">
    <location>
        <begin position="189"/>
        <end position="271"/>
    </location>
</feature>
<dbReference type="InterPro" id="IPR040250">
    <property type="entry name" value="Nucleobindin"/>
</dbReference>
<dbReference type="CDD" id="cd00051">
    <property type="entry name" value="EFh"/>
    <property type="match status" value="1"/>
</dbReference>
<feature type="region of interest" description="Disordered" evidence="16">
    <location>
        <begin position="41"/>
        <end position="60"/>
    </location>
</feature>
<keyword evidence="12" id="KW-0106">Calcium</keyword>
<dbReference type="PROSITE" id="PS00018">
    <property type="entry name" value="EF_HAND_1"/>
    <property type="match status" value="1"/>
</dbReference>